<dbReference type="GO" id="GO:0016746">
    <property type="term" value="F:acyltransferase activity"/>
    <property type="evidence" value="ECO:0007669"/>
    <property type="project" value="UniProtKB-KW"/>
</dbReference>
<keyword evidence="2" id="KW-0012">Acyltransferase</keyword>
<proteinExistence type="predicted"/>
<evidence type="ECO:0000256" key="2">
    <source>
        <dbReference type="ARBA" id="ARBA00023315"/>
    </source>
</evidence>
<dbReference type="InterPro" id="IPR016039">
    <property type="entry name" value="Thiolase-like"/>
</dbReference>
<evidence type="ECO:0000256" key="1">
    <source>
        <dbReference type="ARBA" id="ARBA00022679"/>
    </source>
</evidence>
<dbReference type="Pfam" id="PF08541">
    <property type="entry name" value="ACP_syn_III_C"/>
    <property type="match status" value="1"/>
</dbReference>
<organism evidence="4 5">
    <name type="scientific">Phytohabitans houttuyneae</name>
    <dbReference type="NCBI Taxonomy" id="1076126"/>
    <lineage>
        <taxon>Bacteria</taxon>
        <taxon>Bacillati</taxon>
        <taxon>Actinomycetota</taxon>
        <taxon>Actinomycetes</taxon>
        <taxon>Micromonosporales</taxon>
        <taxon>Micromonosporaceae</taxon>
    </lineage>
</organism>
<keyword evidence="1" id="KW-0808">Transferase</keyword>
<dbReference type="PANTHER" id="PTHR34069">
    <property type="entry name" value="3-OXOACYL-[ACYL-CARRIER-PROTEIN] SYNTHASE 3"/>
    <property type="match status" value="1"/>
</dbReference>
<feature type="domain" description="Beta-ketoacyl-[acyl-carrier-protein] synthase III C-terminal" evidence="3">
    <location>
        <begin position="249"/>
        <end position="339"/>
    </location>
</feature>
<dbReference type="EMBL" id="BLPF01000002">
    <property type="protein sequence ID" value="GFJ80768.1"/>
    <property type="molecule type" value="Genomic_DNA"/>
</dbReference>
<sequence>MRVGDVYLSGLGVVLPGRESVLSAVERGLLTAEQAEVLEFESAAVAGEESAPEMALRAAQDALKTSGVAPSELDALLYANVWHQGPEGWGPQTYLQHHLLGDDLLAVELKQGCNGVFTGMELSVGVLRAEPSRRATIVLASDNFGTPIMERWMPGTGLVILGDAASATVLTKAPGFAQLLSIHTSALSGMEEAYRAGEPLFPPGITVGRRLDFVGRLEAYKAKAVADGSGWVLALQHNQRYVDCIRRALADADVDASEIKRVVVHNLARAEVELYLGVLGIPLARTTWGFGRKIGHLGSSDHLVSLYQLIATGQVAPGDAVLMCGYASGVTYKAAVLRILDVPSWATETGGLDLD</sequence>
<protein>
    <recommendedName>
        <fullName evidence="3">Beta-ketoacyl-[acyl-carrier-protein] synthase III C-terminal domain-containing protein</fullName>
    </recommendedName>
</protein>
<evidence type="ECO:0000313" key="4">
    <source>
        <dbReference type="EMBL" id="GFJ80768.1"/>
    </source>
</evidence>
<comment type="caution">
    <text evidence="4">The sequence shown here is derived from an EMBL/GenBank/DDBJ whole genome shotgun (WGS) entry which is preliminary data.</text>
</comment>
<dbReference type="Proteomes" id="UP000482800">
    <property type="component" value="Unassembled WGS sequence"/>
</dbReference>
<dbReference type="AlphaFoldDB" id="A0A6V8KEK8"/>
<accession>A0A6V8KEK8</accession>
<evidence type="ECO:0000313" key="5">
    <source>
        <dbReference type="Proteomes" id="UP000482800"/>
    </source>
</evidence>
<dbReference type="CDD" id="cd00827">
    <property type="entry name" value="init_cond_enzymes"/>
    <property type="match status" value="1"/>
</dbReference>
<name>A0A6V8KEK8_9ACTN</name>
<keyword evidence="5" id="KW-1185">Reference proteome</keyword>
<gene>
    <name evidence="4" type="ORF">Phou_049480</name>
</gene>
<dbReference type="RefSeq" id="WP_173059020.1">
    <property type="nucleotide sequence ID" value="NZ_BAABGO010000045.1"/>
</dbReference>
<reference evidence="4 5" key="1">
    <citation type="submission" date="2020-03" db="EMBL/GenBank/DDBJ databases">
        <title>Whole genome shotgun sequence of Phytohabitans houttuyneae NBRC 108639.</title>
        <authorList>
            <person name="Komaki H."/>
            <person name="Tamura T."/>
        </authorList>
    </citation>
    <scope>NUCLEOTIDE SEQUENCE [LARGE SCALE GENOMIC DNA]</scope>
    <source>
        <strain evidence="4 5">NBRC 108639</strain>
    </source>
</reference>
<dbReference type="GO" id="GO:0044550">
    <property type="term" value="P:secondary metabolite biosynthetic process"/>
    <property type="evidence" value="ECO:0007669"/>
    <property type="project" value="TreeGrafter"/>
</dbReference>
<evidence type="ECO:0000259" key="3">
    <source>
        <dbReference type="Pfam" id="PF08541"/>
    </source>
</evidence>
<dbReference type="InterPro" id="IPR013747">
    <property type="entry name" value="ACP_syn_III_C"/>
</dbReference>
<dbReference type="PANTHER" id="PTHR34069:SF2">
    <property type="entry name" value="BETA-KETOACYL-[ACYL-CARRIER-PROTEIN] SYNTHASE III"/>
    <property type="match status" value="1"/>
</dbReference>
<dbReference type="SUPFAM" id="SSF53901">
    <property type="entry name" value="Thiolase-like"/>
    <property type="match status" value="1"/>
</dbReference>
<reference evidence="4 5" key="2">
    <citation type="submission" date="2020-03" db="EMBL/GenBank/DDBJ databases">
        <authorList>
            <person name="Ichikawa N."/>
            <person name="Kimura A."/>
            <person name="Kitahashi Y."/>
            <person name="Uohara A."/>
        </authorList>
    </citation>
    <scope>NUCLEOTIDE SEQUENCE [LARGE SCALE GENOMIC DNA]</scope>
    <source>
        <strain evidence="4 5">NBRC 108639</strain>
    </source>
</reference>
<dbReference type="Gene3D" id="3.40.47.10">
    <property type="match status" value="2"/>
</dbReference>